<dbReference type="InterPro" id="IPR050348">
    <property type="entry name" value="Protein-Tyr_Phosphatase"/>
</dbReference>
<accession>A0A336L3S7</accession>
<feature type="transmembrane region" description="Helical" evidence="2">
    <location>
        <begin position="559"/>
        <end position="585"/>
    </location>
</feature>
<evidence type="ECO:0000256" key="2">
    <source>
        <dbReference type="SAM" id="Phobius"/>
    </source>
</evidence>
<dbReference type="InterPro" id="IPR000387">
    <property type="entry name" value="Tyr_Pase_dom"/>
</dbReference>
<dbReference type="PROSITE" id="PS50055">
    <property type="entry name" value="TYR_PHOSPHATASE_PTP"/>
    <property type="match status" value="1"/>
</dbReference>
<dbReference type="Gene3D" id="3.90.190.10">
    <property type="entry name" value="Protein tyrosine phosphatase superfamily"/>
    <property type="match status" value="1"/>
</dbReference>
<feature type="compositionally biased region" description="Low complexity" evidence="1">
    <location>
        <begin position="458"/>
        <end position="476"/>
    </location>
</feature>
<evidence type="ECO:0000259" key="4">
    <source>
        <dbReference type="PROSITE" id="PS50056"/>
    </source>
</evidence>
<dbReference type="SMART" id="SM00404">
    <property type="entry name" value="PTPc_motif"/>
    <property type="match status" value="1"/>
</dbReference>
<keyword evidence="2" id="KW-1133">Transmembrane helix</keyword>
<dbReference type="PROSITE" id="PS00383">
    <property type="entry name" value="TYR_PHOSPHATASE_1"/>
    <property type="match status" value="1"/>
</dbReference>
<feature type="domain" description="Tyrosine-protein phosphatase" evidence="3">
    <location>
        <begin position="684"/>
        <end position="966"/>
    </location>
</feature>
<dbReference type="InterPro" id="IPR000242">
    <property type="entry name" value="PTP_cat"/>
</dbReference>
<gene>
    <name evidence="5" type="primary">CSON003867</name>
</gene>
<feature type="domain" description="Tyrosine specific protein phosphatases" evidence="4">
    <location>
        <begin position="886"/>
        <end position="957"/>
    </location>
</feature>
<dbReference type="CDD" id="cd00047">
    <property type="entry name" value="PTPc"/>
    <property type="match status" value="1"/>
</dbReference>
<dbReference type="SUPFAM" id="SSF52799">
    <property type="entry name" value="(Phosphotyrosine protein) phosphatases II"/>
    <property type="match status" value="1"/>
</dbReference>
<organism evidence="5">
    <name type="scientific">Culicoides sonorensis</name>
    <name type="common">Biting midge</name>
    <dbReference type="NCBI Taxonomy" id="179676"/>
    <lineage>
        <taxon>Eukaryota</taxon>
        <taxon>Metazoa</taxon>
        <taxon>Ecdysozoa</taxon>
        <taxon>Arthropoda</taxon>
        <taxon>Hexapoda</taxon>
        <taxon>Insecta</taxon>
        <taxon>Pterygota</taxon>
        <taxon>Neoptera</taxon>
        <taxon>Endopterygota</taxon>
        <taxon>Diptera</taxon>
        <taxon>Nematocera</taxon>
        <taxon>Chironomoidea</taxon>
        <taxon>Ceratopogonidae</taxon>
        <taxon>Ceratopogoninae</taxon>
        <taxon>Culicoides</taxon>
        <taxon>Monoculicoides</taxon>
    </lineage>
</organism>
<dbReference type="InterPro" id="IPR016130">
    <property type="entry name" value="Tyr_Pase_AS"/>
</dbReference>
<dbReference type="Pfam" id="PF00102">
    <property type="entry name" value="Y_phosphatase"/>
    <property type="match status" value="2"/>
</dbReference>
<evidence type="ECO:0000256" key="1">
    <source>
        <dbReference type="SAM" id="MobiDB-lite"/>
    </source>
</evidence>
<reference evidence="6" key="2">
    <citation type="submission" date="2018-07" db="EMBL/GenBank/DDBJ databases">
        <authorList>
            <person name="Quirk P.G."/>
            <person name="Krulwich T.A."/>
        </authorList>
    </citation>
    <scope>NUCLEOTIDE SEQUENCE</scope>
</reference>
<dbReference type="VEuPathDB" id="VectorBase:CSON003867"/>
<dbReference type="SMART" id="SM00194">
    <property type="entry name" value="PTPc"/>
    <property type="match status" value="1"/>
</dbReference>
<sequence>MKKRKSKDSKMILISSNKWLCGHKYLLKSFILILISSIFVVNVSGSNEEKPLIIENYTLEPSSSSMVSPLKNNTNVNHQTVVEITTISNYDSMEDEDLSSEMIQETGTKIADNEKTTTETPKLDSTNIVKSSVLPTSQKLQMTQSSVEKIQTTTKAPNSTPLRQRSYDISLNKTNDIESNLNVRAFKSTSDNMLNGADVLAFANIEDHQSSSSTPPRLPENNVTVASGNNTLKSLMDWTHILKTMETSTENENEITSMLMMNESRTDIIPKMSTKPIISSTSSTTNQMTTSMSTEAPITKSSPVPLTTTSTSTERIRSTYTERPTFSITKNLLPISEVYRKKYESMATQKPLSRIDVNEYYRTETAPYLTSTKSYTDEPDMTTTTWHTTIFDKRNTEMESETTTDAPLTSTTIFKRQNYRFTTESPISTIQEFISTITPIASETTTFNNNLIEKETTTTEVPETTTTTSSMPTTTTTSQISTQWTSTVRSTKNVITSTTEAVTKIPRTFSNIITTQTIATDNDNIWVVNEETTPITTVSTSSSTVSEEIGSTEAPGNDVMPIVVISLSVVGVVAFLLLMAFLFIIRKRQNQTKYANRCRPVGLDAYSLDNVSVYNSVRRKANNLRLSKRSYGNPGFDDPNLQSHVLTVPDLATFVQNKYAIYDEYKDIPVITSRIEEMPFGCEDKNRYSNVIPLPETRVHLQRQNDDEKTEYINANYVKGPQDTTNYYIATQAPLDNTIHDFWRMVWEQQCKVIIMATDLSENGIEKCAQYLPSSVVLDNVQTYGNYQITLKSREVKEKYALSTIHIKHLETKSFREIVHFWYSWPETGIPSDETSLIAMLLEARSYSRLSLPEQRISDNELEISSNNNNRDIESGVVETNGKTATSTFDKTRSLQRTQTPIIVHCSPGTSRTGTIIACDIVLRTLEIPPRKIDIPKIVYTVRRGRANAVQTKQQYEFIYKVAHVYATKLNGPSID</sequence>
<dbReference type="PANTHER" id="PTHR19134:SF544">
    <property type="entry name" value="IP14232P"/>
    <property type="match status" value="1"/>
</dbReference>
<dbReference type="InterPro" id="IPR003595">
    <property type="entry name" value="Tyr_Pase_cat"/>
</dbReference>
<dbReference type="PRINTS" id="PR00700">
    <property type="entry name" value="PRTYPHPHTASE"/>
</dbReference>
<evidence type="ECO:0000313" key="5">
    <source>
        <dbReference type="EMBL" id="SSX12163.1"/>
    </source>
</evidence>
<dbReference type="PANTHER" id="PTHR19134">
    <property type="entry name" value="RECEPTOR-TYPE TYROSINE-PROTEIN PHOSPHATASE"/>
    <property type="match status" value="1"/>
</dbReference>
<proteinExistence type="predicted"/>
<dbReference type="PROSITE" id="PS50056">
    <property type="entry name" value="TYR_PHOSPHATASE_2"/>
    <property type="match status" value="1"/>
</dbReference>
<dbReference type="AlphaFoldDB" id="A0A336L3S7"/>
<evidence type="ECO:0000259" key="3">
    <source>
        <dbReference type="PROSITE" id="PS50055"/>
    </source>
</evidence>
<keyword evidence="2" id="KW-0812">Transmembrane</keyword>
<evidence type="ECO:0000313" key="6">
    <source>
        <dbReference type="EMBL" id="SSX31623.1"/>
    </source>
</evidence>
<dbReference type="EMBL" id="UFQS01001742">
    <property type="protein sequence ID" value="SSX12163.1"/>
    <property type="molecule type" value="Genomic_DNA"/>
</dbReference>
<dbReference type="GO" id="GO:0004725">
    <property type="term" value="F:protein tyrosine phosphatase activity"/>
    <property type="evidence" value="ECO:0007669"/>
    <property type="project" value="InterPro"/>
</dbReference>
<protein>
    <submittedName>
        <fullName evidence="5">CSON003867 protein</fullName>
    </submittedName>
</protein>
<keyword evidence="2" id="KW-0472">Membrane</keyword>
<dbReference type="GO" id="GO:0048666">
    <property type="term" value="P:neuron development"/>
    <property type="evidence" value="ECO:0007669"/>
    <property type="project" value="UniProtKB-ARBA"/>
</dbReference>
<name>A0A336L3S7_CULSO</name>
<reference evidence="5" key="1">
    <citation type="submission" date="2018-04" db="EMBL/GenBank/DDBJ databases">
        <authorList>
            <person name="Go L.Y."/>
            <person name="Mitchell J.A."/>
        </authorList>
    </citation>
    <scope>NUCLEOTIDE SEQUENCE</scope>
    <source>
        <tissue evidence="5">Whole organism</tissue>
    </source>
</reference>
<dbReference type="GO" id="GO:0009653">
    <property type="term" value="P:anatomical structure morphogenesis"/>
    <property type="evidence" value="ECO:0007669"/>
    <property type="project" value="UniProtKB-ARBA"/>
</dbReference>
<feature type="region of interest" description="Disordered" evidence="1">
    <location>
        <begin position="456"/>
        <end position="476"/>
    </location>
</feature>
<dbReference type="EMBL" id="UFQT01001742">
    <property type="protein sequence ID" value="SSX31623.1"/>
    <property type="molecule type" value="Genomic_DNA"/>
</dbReference>
<dbReference type="OMA" id="RGHISKQ"/>
<dbReference type="InterPro" id="IPR029021">
    <property type="entry name" value="Prot-tyrosine_phosphatase-like"/>
</dbReference>
<feature type="region of interest" description="Disordered" evidence="1">
    <location>
        <begin position="294"/>
        <end position="315"/>
    </location>
</feature>